<proteinExistence type="predicted"/>
<reference evidence="1 2" key="1">
    <citation type="submission" date="2018-12" db="EMBL/GenBank/DDBJ databases">
        <title>Legionella sp,whole genome shotgun sequence.</title>
        <authorList>
            <person name="Wu H."/>
        </authorList>
    </citation>
    <scope>NUCLEOTIDE SEQUENCE [LARGE SCALE GENOMIC DNA]</scope>
    <source>
        <strain evidence="2">km714</strain>
    </source>
</reference>
<accession>A0A433JJ71</accession>
<dbReference type="OrthoDB" id="5652060at2"/>
<dbReference type="Proteomes" id="UP000288012">
    <property type="component" value="Unassembled WGS sequence"/>
</dbReference>
<evidence type="ECO:0000313" key="2">
    <source>
        <dbReference type="Proteomes" id="UP000288012"/>
    </source>
</evidence>
<protein>
    <recommendedName>
        <fullName evidence="3">Pilus assembly protein</fullName>
    </recommendedName>
</protein>
<gene>
    <name evidence="1" type="ORF">EKM59_06740</name>
</gene>
<dbReference type="EMBL" id="RZGR01000017">
    <property type="protein sequence ID" value="RUQ85331.1"/>
    <property type="molecule type" value="Genomic_DNA"/>
</dbReference>
<evidence type="ECO:0008006" key="3">
    <source>
        <dbReference type="Google" id="ProtNLM"/>
    </source>
</evidence>
<evidence type="ECO:0000313" key="1">
    <source>
        <dbReference type="EMBL" id="RUQ85331.1"/>
    </source>
</evidence>
<dbReference type="RefSeq" id="WP_127032812.1">
    <property type="nucleotide sequence ID" value="NZ_RZGR01000017.1"/>
</dbReference>
<dbReference type="AlphaFoldDB" id="A0A433JJ71"/>
<comment type="caution">
    <text evidence="1">The sequence shown here is derived from an EMBL/GenBank/DDBJ whole genome shotgun (WGS) entry which is preliminary data.</text>
</comment>
<organism evidence="1 2">
    <name type="scientific">Legionella septentrionalis</name>
    <dbReference type="NCBI Taxonomy" id="2498109"/>
    <lineage>
        <taxon>Bacteria</taxon>
        <taxon>Pseudomonadati</taxon>
        <taxon>Pseudomonadota</taxon>
        <taxon>Gammaproteobacteria</taxon>
        <taxon>Legionellales</taxon>
        <taxon>Legionellaceae</taxon>
        <taxon>Legionella</taxon>
    </lineage>
</organism>
<keyword evidence="2" id="KW-1185">Reference proteome</keyword>
<sequence length="168" mass="18771">MLTTISLLLLLTGFVLWMLQEIQLYAKTSASRIKSHHDLYALEAAARNLGLSSKAINDSCVVQGDDVRALALLLENNHGCIYKLAGHSYVYALVDLGSYPCLSIQQNSSEFSSHHWLISVKDEQNTILQLRIAKPIHQLACIADKRIIHSGVISWRKLTLTELKKGIF</sequence>
<name>A0A433JJ71_9GAMM</name>